<evidence type="ECO:0000259" key="6">
    <source>
        <dbReference type="Pfam" id="PF01694"/>
    </source>
</evidence>
<dbReference type="GO" id="GO:0004252">
    <property type="term" value="F:serine-type endopeptidase activity"/>
    <property type="evidence" value="ECO:0007669"/>
    <property type="project" value="InterPro"/>
</dbReference>
<evidence type="ECO:0000256" key="4">
    <source>
        <dbReference type="ARBA" id="ARBA00023136"/>
    </source>
</evidence>
<dbReference type="InterPro" id="IPR050925">
    <property type="entry name" value="Rhomboid_protease_S54"/>
</dbReference>
<organism evidence="7 8">
    <name type="scientific">Capillimicrobium parvum</name>
    <dbReference type="NCBI Taxonomy" id="2884022"/>
    <lineage>
        <taxon>Bacteria</taxon>
        <taxon>Bacillati</taxon>
        <taxon>Actinomycetota</taxon>
        <taxon>Thermoleophilia</taxon>
        <taxon>Solirubrobacterales</taxon>
        <taxon>Capillimicrobiaceae</taxon>
        <taxon>Capillimicrobium</taxon>
    </lineage>
</organism>
<feature type="transmembrane region" description="Helical" evidence="5">
    <location>
        <begin position="151"/>
        <end position="170"/>
    </location>
</feature>
<dbReference type="SUPFAM" id="SSF144091">
    <property type="entry name" value="Rhomboid-like"/>
    <property type="match status" value="1"/>
</dbReference>
<dbReference type="Pfam" id="PF01694">
    <property type="entry name" value="Rhomboid"/>
    <property type="match status" value="1"/>
</dbReference>
<dbReference type="EMBL" id="CP087164">
    <property type="protein sequence ID" value="UGS36586.1"/>
    <property type="molecule type" value="Genomic_DNA"/>
</dbReference>
<accession>A0A9E7C0P1</accession>
<dbReference type="InterPro" id="IPR022764">
    <property type="entry name" value="Peptidase_S54_rhomboid_dom"/>
</dbReference>
<name>A0A9E7C0P1_9ACTN</name>
<dbReference type="Gene3D" id="1.20.1540.10">
    <property type="entry name" value="Rhomboid-like"/>
    <property type="match status" value="1"/>
</dbReference>
<dbReference type="GO" id="GO:0016020">
    <property type="term" value="C:membrane"/>
    <property type="evidence" value="ECO:0007669"/>
    <property type="project" value="UniProtKB-SubCell"/>
</dbReference>
<dbReference type="AlphaFoldDB" id="A0A9E7C0P1"/>
<evidence type="ECO:0000256" key="1">
    <source>
        <dbReference type="ARBA" id="ARBA00004141"/>
    </source>
</evidence>
<feature type="transmembrane region" description="Helical" evidence="5">
    <location>
        <begin position="127"/>
        <end position="145"/>
    </location>
</feature>
<keyword evidence="8" id="KW-1185">Reference proteome</keyword>
<dbReference type="KEGG" id="sbae:DSM104329_02994"/>
<dbReference type="Proteomes" id="UP001162834">
    <property type="component" value="Chromosome"/>
</dbReference>
<feature type="transmembrane region" description="Helical" evidence="5">
    <location>
        <begin position="75"/>
        <end position="94"/>
    </location>
</feature>
<evidence type="ECO:0000256" key="3">
    <source>
        <dbReference type="ARBA" id="ARBA00022989"/>
    </source>
</evidence>
<protein>
    <recommendedName>
        <fullName evidence="6">Peptidase S54 rhomboid domain-containing protein</fullName>
    </recommendedName>
</protein>
<evidence type="ECO:0000256" key="5">
    <source>
        <dbReference type="SAM" id="Phobius"/>
    </source>
</evidence>
<keyword evidence="3 5" id="KW-1133">Transmembrane helix</keyword>
<dbReference type="PANTHER" id="PTHR43731:SF9">
    <property type="entry name" value="SLR1461 PROTEIN"/>
    <property type="match status" value="1"/>
</dbReference>
<comment type="subcellular location">
    <subcellularLocation>
        <location evidence="1">Membrane</location>
        <topology evidence="1">Multi-pass membrane protein</topology>
    </subcellularLocation>
</comment>
<evidence type="ECO:0000256" key="2">
    <source>
        <dbReference type="ARBA" id="ARBA00022692"/>
    </source>
</evidence>
<sequence length="186" mass="19274">MFVAAMAGLMWLAEIVDTALGGDLDQYGIEPHDGDGLIGIATAPFLHAGFGHLIGNTIPFLILGASIALSGLARIVWATVIIAVVAGLGTWLVAPAGTEHIGASGIVFGYATYLMTRGIFSRSMVHLLVGAVVLVIYGSTLLFSLVPRDGISWQGHLFGGIGGVIAAWALEARRTSSPSRTPSTFA</sequence>
<feature type="transmembrane region" description="Helical" evidence="5">
    <location>
        <begin position="100"/>
        <end position="120"/>
    </location>
</feature>
<evidence type="ECO:0000313" key="8">
    <source>
        <dbReference type="Proteomes" id="UP001162834"/>
    </source>
</evidence>
<gene>
    <name evidence="7" type="ORF">DSM104329_02994</name>
</gene>
<feature type="domain" description="Peptidase S54 rhomboid" evidence="6">
    <location>
        <begin position="38"/>
        <end position="170"/>
    </location>
</feature>
<evidence type="ECO:0000313" key="7">
    <source>
        <dbReference type="EMBL" id="UGS36586.1"/>
    </source>
</evidence>
<reference evidence="7" key="1">
    <citation type="journal article" date="2022" name="Int. J. Syst. Evol. Microbiol.">
        <title>Pseudomonas aegrilactucae sp. nov. and Pseudomonas morbosilactucae sp. nov., pathogens causing bacterial rot of lettuce in Japan.</title>
        <authorList>
            <person name="Sawada H."/>
            <person name="Fujikawa T."/>
            <person name="Satou M."/>
        </authorList>
    </citation>
    <scope>NUCLEOTIDE SEQUENCE</scope>
    <source>
        <strain evidence="7">0166_1</strain>
    </source>
</reference>
<dbReference type="PANTHER" id="PTHR43731">
    <property type="entry name" value="RHOMBOID PROTEASE"/>
    <property type="match status" value="1"/>
</dbReference>
<keyword evidence="2 5" id="KW-0812">Transmembrane</keyword>
<keyword evidence="4 5" id="KW-0472">Membrane</keyword>
<feature type="transmembrane region" description="Helical" evidence="5">
    <location>
        <begin position="37"/>
        <end position="63"/>
    </location>
</feature>
<dbReference type="InterPro" id="IPR035952">
    <property type="entry name" value="Rhomboid-like_sf"/>
</dbReference>
<proteinExistence type="predicted"/>